<dbReference type="Gene3D" id="1.10.3080.10">
    <property type="entry name" value="Clc chloride channel"/>
    <property type="match status" value="1"/>
</dbReference>
<dbReference type="AlphaFoldDB" id="D3T1A1"/>
<dbReference type="OrthoDB" id="43333at2157"/>
<proteinExistence type="predicted"/>
<evidence type="ECO:0000313" key="12">
    <source>
        <dbReference type="Proteomes" id="UP000001879"/>
    </source>
</evidence>
<name>D3T1A1_NATMM</name>
<dbReference type="HOGENOM" id="CLU_015263_5_3_2"/>
<comment type="subcellular location">
    <subcellularLocation>
        <location evidence="1">Membrane</location>
        <topology evidence="1">Multi-pass membrane protein</topology>
    </subcellularLocation>
</comment>
<evidence type="ECO:0000256" key="5">
    <source>
        <dbReference type="ARBA" id="ARBA00023065"/>
    </source>
</evidence>
<evidence type="ECO:0000256" key="9">
    <source>
        <dbReference type="ARBA" id="ARBA00023303"/>
    </source>
</evidence>
<dbReference type="GO" id="GO:0005254">
    <property type="term" value="F:chloride channel activity"/>
    <property type="evidence" value="ECO:0007669"/>
    <property type="project" value="UniProtKB-KW"/>
</dbReference>
<feature type="transmembrane region" description="Helical" evidence="10">
    <location>
        <begin position="317"/>
        <end position="337"/>
    </location>
</feature>
<dbReference type="InterPro" id="IPR014743">
    <property type="entry name" value="Cl-channel_core"/>
</dbReference>
<keyword evidence="7" id="KW-0869">Chloride channel</keyword>
<keyword evidence="5" id="KW-0406">Ion transport</keyword>
<keyword evidence="8" id="KW-0868">Chloride</keyword>
<keyword evidence="2" id="KW-0813">Transport</keyword>
<feature type="transmembrane region" description="Helical" evidence="10">
    <location>
        <begin position="381"/>
        <end position="407"/>
    </location>
</feature>
<dbReference type="InterPro" id="IPR001807">
    <property type="entry name" value="ClC"/>
</dbReference>
<dbReference type="CDD" id="cd00400">
    <property type="entry name" value="Voltage_gated_ClC"/>
    <property type="match status" value="1"/>
</dbReference>
<accession>D3T1A1</accession>
<feature type="transmembrane region" description="Helical" evidence="10">
    <location>
        <begin position="413"/>
        <end position="430"/>
    </location>
</feature>
<geneLocation type="plasmid" evidence="11 12">
    <name>pNMAG01</name>
</geneLocation>
<organism evidence="11 12">
    <name type="scientific">Natrialba magadii (strain ATCC 43099 / DSM 3394 / CCM 3739 / CIP 104546 / IAM 13178 / JCM 8861 / NBRC 102185 / NCIMB 2190 / MS3)</name>
    <name type="common">Natronobacterium magadii</name>
    <dbReference type="NCBI Taxonomy" id="547559"/>
    <lineage>
        <taxon>Archaea</taxon>
        <taxon>Methanobacteriati</taxon>
        <taxon>Methanobacteriota</taxon>
        <taxon>Stenosarchaea group</taxon>
        <taxon>Halobacteria</taxon>
        <taxon>Halobacteriales</taxon>
        <taxon>Natrialbaceae</taxon>
        <taxon>Natrialba</taxon>
    </lineage>
</organism>
<keyword evidence="4 10" id="KW-1133">Transmembrane helix</keyword>
<dbReference type="GO" id="GO:0034707">
    <property type="term" value="C:chloride channel complex"/>
    <property type="evidence" value="ECO:0007669"/>
    <property type="project" value="UniProtKB-KW"/>
</dbReference>
<dbReference type="PRINTS" id="PR00762">
    <property type="entry name" value="CLCHANNEL"/>
</dbReference>
<keyword evidence="12" id="KW-1185">Reference proteome</keyword>
<evidence type="ECO:0000256" key="4">
    <source>
        <dbReference type="ARBA" id="ARBA00022989"/>
    </source>
</evidence>
<dbReference type="GeneID" id="8826689"/>
<dbReference type="KEGG" id="nmg:Nmag_3819"/>
<feature type="transmembrane region" description="Helical" evidence="10">
    <location>
        <begin position="212"/>
        <end position="230"/>
    </location>
</feature>
<keyword evidence="9" id="KW-0407">Ion channel</keyword>
<evidence type="ECO:0000313" key="11">
    <source>
        <dbReference type="EMBL" id="ADD07360.1"/>
    </source>
</evidence>
<keyword evidence="11" id="KW-0614">Plasmid</keyword>
<evidence type="ECO:0000256" key="7">
    <source>
        <dbReference type="ARBA" id="ARBA00023173"/>
    </source>
</evidence>
<dbReference type="RefSeq" id="WP_012996908.1">
    <property type="nucleotide sequence ID" value="NC_013923.1"/>
</dbReference>
<evidence type="ECO:0000256" key="1">
    <source>
        <dbReference type="ARBA" id="ARBA00004141"/>
    </source>
</evidence>
<dbReference type="SUPFAM" id="SSF81340">
    <property type="entry name" value="Clc chloride channel"/>
    <property type="match status" value="1"/>
</dbReference>
<protein>
    <submittedName>
        <fullName evidence="11">Chloride channel protein</fullName>
    </submittedName>
</protein>
<evidence type="ECO:0000256" key="8">
    <source>
        <dbReference type="ARBA" id="ARBA00023214"/>
    </source>
</evidence>
<feature type="transmembrane region" description="Helical" evidence="10">
    <location>
        <begin position="175"/>
        <end position="200"/>
    </location>
</feature>
<reference evidence="12" key="1">
    <citation type="submission" date="2010-02" db="EMBL/GenBank/DDBJ databases">
        <title>Complete sequence of plasmid 1 of Natrialba magadii ATCC 43099.</title>
        <authorList>
            <consortium name="US DOE Joint Genome Institute"/>
            <person name="Lucas S."/>
            <person name="Copeland A."/>
            <person name="Lapidus A."/>
            <person name="Cheng J.-F."/>
            <person name="Bruce D."/>
            <person name="Goodwin L."/>
            <person name="Pitluck S."/>
            <person name="Davenport K."/>
            <person name="Saunders E."/>
            <person name="Detter J.C."/>
            <person name="Han C."/>
            <person name="Tapia R."/>
            <person name="Land M."/>
            <person name="Hauser L."/>
            <person name="Kyrpides N."/>
            <person name="Mikhailova N."/>
            <person name="De Castro R.E."/>
            <person name="Maupin-Furlow J.A."/>
            <person name="Woyke T."/>
        </authorList>
    </citation>
    <scope>NUCLEOTIDE SEQUENCE [LARGE SCALE GENOMIC DNA]</scope>
    <source>
        <strain evidence="12">ATCC 43099 / DSM 3394 / CCM 3739 / CIP 104546 / IAM 13178 / JCM 8861 / NBRC 102185 / NCIMB 2190 / MS3</strain>
        <plasmid evidence="12">pNMAG01</plasmid>
    </source>
</reference>
<feature type="transmembrane region" description="Helical" evidence="10">
    <location>
        <begin position="30"/>
        <end position="58"/>
    </location>
</feature>
<dbReference type="PANTHER" id="PTHR43427">
    <property type="entry name" value="CHLORIDE CHANNEL PROTEIN CLC-E"/>
    <property type="match status" value="1"/>
</dbReference>
<dbReference type="EMBL" id="CP001933">
    <property type="protein sequence ID" value="ADD07360.1"/>
    <property type="molecule type" value="Genomic_DNA"/>
</dbReference>
<evidence type="ECO:0000256" key="6">
    <source>
        <dbReference type="ARBA" id="ARBA00023136"/>
    </source>
</evidence>
<keyword evidence="6 10" id="KW-0472">Membrane</keyword>
<gene>
    <name evidence="11" type="primary">clc</name>
    <name evidence="11" type="ordered locus">Nmag_3819</name>
</gene>
<sequence length="456" mass="45972">MSPIRILSDVLSSVGLRLVEGTETSFRGRLFVLGIVVGIAGGLGAVAFQYLLIGFTALFFSGATSQAALLERAVDLPWYYRVLAPAIGGAFVGLIASYSGGGLVRGEGVPEVIEAIDRKRGRLPLRIVPAKAVASAVCIGSGGATGREGPIVQIGGTVGAAVGNRIDLPDPQTSVLLAAGAGAGLGGTFNAPIGGMIFAWEVLLGRVTRENVPPIAIAAVVGTATANVVVGLPDPIFSVPGIAVESPWEGAAYVGLGVVCAAVALAFANSLYAVEHGFERLPVPTDLKPALGGLCLGVLALSIPQVYGVGYPVIQDALVGGFALEAVLAFGVAKIVATSLTLGSGGSGGIFAPALYVGAMTGTVYGTLLDEVVPVPVADPTTYAAVGMGAVFAGASQAPLTAIVVVYELTGDVWIVPPLAIACLVSAALSRHASEGSIYTIGLLERGVEVDSRRLF</sequence>
<dbReference type="Proteomes" id="UP000001879">
    <property type="component" value="Plasmid pNMAG01"/>
</dbReference>
<dbReference type="InterPro" id="IPR050368">
    <property type="entry name" value="ClC-type_chloride_channel"/>
</dbReference>
<dbReference type="Pfam" id="PF00654">
    <property type="entry name" value="Voltage_CLC"/>
    <property type="match status" value="1"/>
</dbReference>
<feature type="transmembrane region" description="Helical" evidence="10">
    <location>
        <begin position="78"/>
        <end position="98"/>
    </location>
</feature>
<keyword evidence="3 10" id="KW-0812">Transmembrane</keyword>
<feature type="transmembrane region" description="Helical" evidence="10">
    <location>
        <begin position="349"/>
        <end position="369"/>
    </location>
</feature>
<feature type="transmembrane region" description="Helical" evidence="10">
    <location>
        <begin position="291"/>
        <end position="310"/>
    </location>
</feature>
<evidence type="ECO:0000256" key="3">
    <source>
        <dbReference type="ARBA" id="ARBA00022692"/>
    </source>
</evidence>
<feature type="transmembrane region" description="Helical" evidence="10">
    <location>
        <begin position="251"/>
        <end position="271"/>
    </location>
</feature>
<evidence type="ECO:0000256" key="10">
    <source>
        <dbReference type="SAM" id="Phobius"/>
    </source>
</evidence>
<evidence type="ECO:0000256" key="2">
    <source>
        <dbReference type="ARBA" id="ARBA00022448"/>
    </source>
</evidence>
<reference evidence="11 12" key="2">
    <citation type="journal article" date="2012" name="BMC Genomics">
        <title>A comparative genomics perspective on the genetic content of the alkaliphilic haloarchaeon Natrialba magadii ATCC 43099T.</title>
        <authorList>
            <person name="Siddaramappa S."/>
            <person name="Challacombe J.F."/>
            <person name="Decastro R.E."/>
            <person name="Pfeiffer F."/>
            <person name="Sastre D.E."/>
            <person name="Gimenez M.I."/>
            <person name="Paggi R.A."/>
            <person name="Detter J.C."/>
            <person name="Davenport K.W."/>
            <person name="Goodwin L.A."/>
            <person name="Kyrpides N."/>
            <person name="Tapia R."/>
            <person name="Pitluck S."/>
            <person name="Lucas S."/>
            <person name="Woyke T."/>
            <person name="Maupin-Furlow J.A."/>
        </authorList>
    </citation>
    <scope>NUCLEOTIDE SEQUENCE [LARGE SCALE GENOMIC DNA]</scope>
    <source>
        <strain evidence="12">ATCC 43099 / DSM 3394 / CCM 3739 / CIP 104546 / IAM 13178 / JCM 8861 / NBRC 102185 / NCIMB 2190 / MS3</strain>
    </source>
</reference>
<dbReference type="PANTHER" id="PTHR43427:SF6">
    <property type="entry name" value="CHLORIDE CHANNEL PROTEIN CLC-E"/>
    <property type="match status" value="1"/>
</dbReference>